<protein>
    <submittedName>
        <fullName evidence="1">Uncharacterized protein</fullName>
    </submittedName>
</protein>
<evidence type="ECO:0000313" key="1">
    <source>
        <dbReference type="EMBL" id="KAA8898909.1"/>
    </source>
</evidence>
<keyword evidence="2" id="KW-1185">Reference proteome</keyword>
<dbReference type="Proteomes" id="UP000326924">
    <property type="component" value="Unassembled WGS sequence"/>
</dbReference>
<accession>A0A5J5EPT7</accession>
<name>A0A5J5EPT7_9PEZI</name>
<organism evidence="1 2">
    <name type="scientific">Sphaerosporella brunnea</name>
    <dbReference type="NCBI Taxonomy" id="1250544"/>
    <lineage>
        <taxon>Eukaryota</taxon>
        <taxon>Fungi</taxon>
        <taxon>Dikarya</taxon>
        <taxon>Ascomycota</taxon>
        <taxon>Pezizomycotina</taxon>
        <taxon>Pezizomycetes</taxon>
        <taxon>Pezizales</taxon>
        <taxon>Pyronemataceae</taxon>
        <taxon>Sphaerosporella</taxon>
    </lineage>
</organism>
<dbReference type="EMBL" id="VXIS01000176">
    <property type="protein sequence ID" value="KAA8898909.1"/>
    <property type="molecule type" value="Genomic_DNA"/>
</dbReference>
<dbReference type="AlphaFoldDB" id="A0A5J5EPT7"/>
<evidence type="ECO:0000313" key="2">
    <source>
        <dbReference type="Proteomes" id="UP000326924"/>
    </source>
</evidence>
<proteinExistence type="predicted"/>
<comment type="caution">
    <text evidence="1">The sequence shown here is derived from an EMBL/GenBank/DDBJ whole genome shotgun (WGS) entry which is preliminary data.</text>
</comment>
<dbReference type="InParanoid" id="A0A5J5EPT7"/>
<sequence>MAEATSLPTLPLEIIFLIVEKLFEFQTSKPLEKFLFCHPAAVTLLRMNRRKTLMRSLGGQMYWNCRLEIYRQDRNPPINRKQIVETHARFKNWLLFACRYYEAERWLPEELRDLPKVARRHEVLIRSKWFPMTNSIWIPNRVCACFGGQFHAGPPGVAIVSEKVFRKVFFGFGPSRELLRAPKESVDGY</sequence>
<reference evidence="1 2" key="1">
    <citation type="submission" date="2019-09" db="EMBL/GenBank/DDBJ databases">
        <title>Draft genome of the ectomycorrhizal ascomycete Sphaerosporella brunnea.</title>
        <authorList>
            <consortium name="DOE Joint Genome Institute"/>
            <person name="Benucci G.M."/>
            <person name="Marozzi G."/>
            <person name="Antonielli L."/>
            <person name="Sanchez S."/>
            <person name="Marco P."/>
            <person name="Wang X."/>
            <person name="Falini L.B."/>
            <person name="Barry K."/>
            <person name="Haridas S."/>
            <person name="Lipzen A."/>
            <person name="Labutti K."/>
            <person name="Grigoriev I.V."/>
            <person name="Murat C."/>
            <person name="Martin F."/>
            <person name="Albertini E."/>
            <person name="Donnini D."/>
            <person name="Bonito G."/>
        </authorList>
    </citation>
    <scope>NUCLEOTIDE SEQUENCE [LARGE SCALE GENOMIC DNA]</scope>
    <source>
        <strain evidence="1 2">Sb_GMNB300</strain>
    </source>
</reference>
<gene>
    <name evidence="1" type="ORF">FN846DRAFT_961522</name>
</gene>